<organism evidence="2 3">
    <name type="scientific">Tautonia plasticadhaerens</name>
    <dbReference type="NCBI Taxonomy" id="2527974"/>
    <lineage>
        <taxon>Bacteria</taxon>
        <taxon>Pseudomonadati</taxon>
        <taxon>Planctomycetota</taxon>
        <taxon>Planctomycetia</taxon>
        <taxon>Isosphaerales</taxon>
        <taxon>Isosphaeraceae</taxon>
        <taxon>Tautonia</taxon>
    </lineage>
</organism>
<name>A0A518GXZ0_9BACT</name>
<reference evidence="2 3" key="1">
    <citation type="submission" date="2019-02" db="EMBL/GenBank/DDBJ databases">
        <title>Deep-cultivation of Planctomycetes and their phenomic and genomic characterization uncovers novel biology.</title>
        <authorList>
            <person name="Wiegand S."/>
            <person name="Jogler M."/>
            <person name="Boedeker C."/>
            <person name="Pinto D."/>
            <person name="Vollmers J."/>
            <person name="Rivas-Marin E."/>
            <person name="Kohn T."/>
            <person name="Peeters S.H."/>
            <person name="Heuer A."/>
            <person name="Rast P."/>
            <person name="Oberbeckmann S."/>
            <person name="Bunk B."/>
            <person name="Jeske O."/>
            <person name="Meyerdierks A."/>
            <person name="Storesund J.E."/>
            <person name="Kallscheuer N."/>
            <person name="Luecker S."/>
            <person name="Lage O.M."/>
            <person name="Pohl T."/>
            <person name="Merkel B.J."/>
            <person name="Hornburger P."/>
            <person name="Mueller R.-W."/>
            <person name="Bruemmer F."/>
            <person name="Labrenz M."/>
            <person name="Spormann A.M."/>
            <person name="Op den Camp H."/>
            <person name="Overmann J."/>
            <person name="Amann R."/>
            <person name="Jetten M.S.M."/>
            <person name="Mascher T."/>
            <person name="Medema M.H."/>
            <person name="Devos D.P."/>
            <person name="Kaster A.-K."/>
            <person name="Ovreas L."/>
            <person name="Rohde M."/>
            <person name="Galperin M.Y."/>
            <person name="Jogler C."/>
        </authorList>
    </citation>
    <scope>NUCLEOTIDE SEQUENCE [LARGE SCALE GENOMIC DNA]</scope>
    <source>
        <strain evidence="2 3">ElP</strain>
    </source>
</reference>
<dbReference type="RefSeq" id="WP_145267798.1">
    <property type="nucleotide sequence ID" value="NZ_CP036426.1"/>
</dbReference>
<keyword evidence="3" id="KW-1185">Reference proteome</keyword>
<dbReference type="KEGG" id="tpla:ElP_12830"/>
<evidence type="ECO:0000313" key="2">
    <source>
        <dbReference type="EMBL" id="QDV33412.1"/>
    </source>
</evidence>
<accession>A0A518GXZ0</accession>
<dbReference type="AlphaFoldDB" id="A0A518GXZ0"/>
<evidence type="ECO:0000313" key="3">
    <source>
        <dbReference type="Proteomes" id="UP000317835"/>
    </source>
</evidence>
<dbReference type="EMBL" id="CP036426">
    <property type="protein sequence ID" value="QDV33412.1"/>
    <property type="molecule type" value="Genomic_DNA"/>
</dbReference>
<protein>
    <submittedName>
        <fullName evidence="2">Uncharacterized protein</fullName>
    </submittedName>
</protein>
<dbReference type="Proteomes" id="UP000317835">
    <property type="component" value="Chromosome"/>
</dbReference>
<gene>
    <name evidence="2" type="ORF">ElP_12830</name>
</gene>
<feature type="region of interest" description="Disordered" evidence="1">
    <location>
        <begin position="26"/>
        <end position="72"/>
    </location>
</feature>
<proteinExistence type="predicted"/>
<feature type="compositionally biased region" description="Basic and acidic residues" evidence="1">
    <location>
        <begin position="43"/>
        <end position="58"/>
    </location>
</feature>
<sequence length="72" mass="7333">MIDRIAVAAGAAILSAALVGCGGRESENRSTLATEDPAAYEQAKGEAEQAEQRNRAAEAEAVGDAFEGIEGP</sequence>
<dbReference type="PROSITE" id="PS51257">
    <property type="entry name" value="PROKAR_LIPOPROTEIN"/>
    <property type="match status" value="1"/>
</dbReference>
<evidence type="ECO:0000256" key="1">
    <source>
        <dbReference type="SAM" id="MobiDB-lite"/>
    </source>
</evidence>